<dbReference type="EC" id="3.1.21.3" evidence="11"/>
<evidence type="ECO:0000256" key="1">
    <source>
        <dbReference type="ARBA" id="ARBA00000851"/>
    </source>
</evidence>
<evidence type="ECO:0000256" key="5">
    <source>
        <dbReference type="ARBA" id="ARBA00022741"/>
    </source>
</evidence>
<proteinExistence type="inferred from homology"/>
<evidence type="ECO:0000313" key="13">
    <source>
        <dbReference type="EMBL" id="VEU62901.1"/>
    </source>
</evidence>
<name>A0A449ACX6_9BACT</name>
<dbReference type="PANTHER" id="PTHR30195">
    <property type="entry name" value="TYPE I SITE-SPECIFIC DEOXYRIBONUCLEASE PROTEIN SUBUNIT M AND R"/>
    <property type="match status" value="1"/>
</dbReference>
<keyword evidence="14" id="KW-1185">Reference proteome</keyword>
<dbReference type="InterPro" id="IPR051268">
    <property type="entry name" value="Type-I_R_enzyme_R_subunit"/>
</dbReference>
<evidence type="ECO:0000256" key="9">
    <source>
        <dbReference type="ARBA" id="ARBA00022840"/>
    </source>
</evidence>
<evidence type="ECO:0000256" key="3">
    <source>
        <dbReference type="ARBA" id="ARBA00011296"/>
    </source>
</evidence>
<comment type="subunit">
    <text evidence="3 11">The type I restriction/modification system is composed of three polypeptides R, M and S.</text>
</comment>
<dbReference type="SUPFAM" id="SSF52540">
    <property type="entry name" value="P-loop containing nucleoside triphosphate hydrolases"/>
    <property type="match status" value="1"/>
</dbReference>
<dbReference type="PROSITE" id="PS51192">
    <property type="entry name" value="HELICASE_ATP_BIND_1"/>
    <property type="match status" value="1"/>
</dbReference>
<dbReference type="Pfam" id="PF18766">
    <property type="entry name" value="SWI2_SNF2"/>
    <property type="match status" value="1"/>
</dbReference>
<accession>A0A449ACX6</accession>
<dbReference type="Proteomes" id="UP000289952">
    <property type="component" value="Chromosome"/>
</dbReference>
<dbReference type="AlphaFoldDB" id="A0A449ACX6"/>
<keyword evidence="4" id="KW-0540">Nuclease</keyword>
<dbReference type="Pfam" id="PF04313">
    <property type="entry name" value="HSDR_N"/>
    <property type="match status" value="1"/>
</dbReference>
<dbReference type="EMBL" id="LR214972">
    <property type="protein sequence ID" value="VEU62901.1"/>
    <property type="molecule type" value="Genomic_DNA"/>
</dbReference>
<evidence type="ECO:0000256" key="11">
    <source>
        <dbReference type="RuleBase" id="RU364115"/>
    </source>
</evidence>
<evidence type="ECO:0000256" key="4">
    <source>
        <dbReference type="ARBA" id="ARBA00022722"/>
    </source>
</evidence>
<sequence length="1078" mass="127086">MPKNNIVIETNDWTLVTEYKRDDIKKVKQLSNNELIQEFINLLQQQAYQYLEIKDNNTLVNNLRNKIEQLNNYKFSDFDWDKFYKQQILMKDNINIINETRTIQEDYIKNFQEQETKKDINIKLIDKKDIYNNKLQIINQYGDQEVSKDKYCHNVTILVNGLPLVHIELKKRGIPLQKSFNEIKNYHNVRFWEDKDTLFRYIQIFVISNGEDTKYYSNTIRYQKLENEKNHGSKGSKYGSFQFTSYWSDLKNNKIADLIGFARTFFAKHTILNILTKYCVFNVENDLLVMRPYQIAATEKIINKIKISQLNNLESSKSGGFVWHTTGSGKTLTSFKTAKLATKLDNIDRILFVVDRKDLDHQTEKEFNNFQKGSANATKSTNALKQNLEITDKDKRLTITTIQKLSNFIEREYNHPVFKENVVFIFDECHRSQFGKMHKNIVKHFKNYFMFGLTGTPILVENAKSKDEKTSFKQTTEELFGEKLHTYTIVDAINDKNVLPFKVDYFSTMKAKDFIEDKEVDKIDHKVLLNPQRISNIVKYILDNFNVKTKRDQKSSSKTKTKGFNSIFAAESIEAAQKYYLEFKKQQEILPKNNRIKIGIIYSYNAGSENEENNEDANNLNDNDKEFLQSAIQDYNEMFGSSYDVSNNFYDYYKNISKVTKDNKLDILIVVNMFLTGFDAKTLNTLWLDKNLKMHGLIQAFSRTNRIYNSVKQFGHIVSFRDLSKEVEEAVSLFSNKDAQGIILLRPISDYWFGYNDENGNYNIGFSEICAKLNKRYPLNDGILNIPNELKRDFINDYNIYLRLLNIVSTFEHYKIIVDPTSSEQQISNSYKITLNPESQNNEISQNNNLNIEQDEESITTVDPNYIRFEPDKDRENILNLHTNDYKYKDQYLEYIEARQKQRNDNENINKIIEEIDDDIIFEMDLIRQQDVNIDYILSLLAQKTDQSNLTKEEVINIIDIVKGSESLRSKRELIYKFLESINGTKDISTQWNQFSEVEKKEKLDLLVYEEKLDIDKVRIVIEDAIREGKLSMEGDNFDKMFKEKGSLFISSSVKNLNERKYRVYEKIEKYMDDFYKW</sequence>
<keyword evidence="8 11" id="KW-0378">Hydrolase</keyword>
<dbReference type="PANTHER" id="PTHR30195:SF16">
    <property type="entry name" value="TYPE I RESTRICTION ENZYME ENDONUCLEASE SUBUNIT"/>
    <property type="match status" value="1"/>
</dbReference>
<dbReference type="InterPro" id="IPR004473">
    <property type="entry name" value="Restrct_endonuc_typeI_HsdR"/>
</dbReference>
<gene>
    <name evidence="13" type="primary">hsdR_2</name>
    <name evidence="13" type="ORF">NCTC10118_00193</name>
</gene>
<dbReference type="RefSeq" id="WP_129621112.1">
    <property type="nucleotide sequence ID" value="NZ_LR214972.1"/>
</dbReference>
<keyword evidence="6 11" id="KW-0680">Restriction system</keyword>
<organism evidence="13 14">
    <name type="scientific">Mycoplasmopsis bovirhinis</name>
    <dbReference type="NCBI Taxonomy" id="29553"/>
    <lineage>
        <taxon>Bacteria</taxon>
        <taxon>Bacillati</taxon>
        <taxon>Mycoplasmatota</taxon>
        <taxon>Mycoplasmoidales</taxon>
        <taxon>Metamycoplasmataceae</taxon>
        <taxon>Mycoplasmopsis</taxon>
    </lineage>
</organism>
<keyword evidence="10 11" id="KW-0238">DNA-binding</keyword>
<evidence type="ECO:0000313" key="14">
    <source>
        <dbReference type="Proteomes" id="UP000289952"/>
    </source>
</evidence>
<dbReference type="SMART" id="SM00487">
    <property type="entry name" value="DEXDc"/>
    <property type="match status" value="1"/>
</dbReference>
<evidence type="ECO:0000256" key="6">
    <source>
        <dbReference type="ARBA" id="ARBA00022747"/>
    </source>
</evidence>
<dbReference type="Pfam" id="PF22679">
    <property type="entry name" value="T1R_D3-like"/>
    <property type="match status" value="1"/>
</dbReference>
<dbReference type="Gene3D" id="3.40.50.300">
    <property type="entry name" value="P-loop containing nucleotide triphosphate hydrolases"/>
    <property type="match status" value="2"/>
</dbReference>
<protein>
    <recommendedName>
        <fullName evidence="11">Type I restriction enzyme endonuclease subunit</fullName>
        <shortName evidence="11">R protein</shortName>
        <ecNumber evidence="11">3.1.21.3</ecNumber>
    </recommendedName>
</protein>
<dbReference type="GO" id="GO:0003677">
    <property type="term" value="F:DNA binding"/>
    <property type="evidence" value="ECO:0007669"/>
    <property type="project" value="UniProtKB-KW"/>
</dbReference>
<dbReference type="GO" id="GO:0005524">
    <property type="term" value="F:ATP binding"/>
    <property type="evidence" value="ECO:0007669"/>
    <property type="project" value="UniProtKB-KW"/>
</dbReference>
<dbReference type="CDD" id="cd18030">
    <property type="entry name" value="DEXHc_RE_I_HsdR"/>
    <property type="match status" value="1"/>
</dbReference>
<dbReference type="InterPro" id="IPR055180">
    <property type="entry name" value="HsdR_RecA-like_helicase_dom_2"/>
</dbReference>
<dbReference type="InterPro" id="IPR022625">
    <property type="entry name" value="TypeI_RM_Rsu_C"/>
</dbReference>
<comment type="catalytic activity">
    <reaction evidence="1 11">
        <text>Endonucleolytic cleavage of DNA to give random double-stranded fragments with terminal 5'-phosphates, ATP is simultaneously hydrolyzed.</text>
        <dbReference type="EC" id="3.1.21.3"/>
    </reaction>
</comment>
<dbReference type="Gene3D" id="3.90.1570.50">
    <property type="match status" value="1"/>
</dbReference>
<evidence type="ECO:0000256" key="7">
    <source>
        <dbReference type="ARBA" id="ARBA00022759"/>
    </source>
</evidence>
<dbReference type="GO" id="GO:0009035">
    <property type="term" value="F:type I site-specific deoxyribonuclease activity"/>
    <property type="evidence" value="ECO:0007669"/>
    <property type="project" value="UniProtKB-EC"/>
</dbReference>
<dbReference type="InterPro" id="IPR027417">
    <property type="entry name" value="P-loop_NTPase"/>
</dbReference>
<dbReference type="REBASE" id="298533">
    <property type="entry name" value="Mbo10118ORF193P"/>
</dbReference>
<dbReference type="InterPro" id="IPR014001">
    <property type="entry name" value="Helicase_ATP-bd"/>
</dbReference>
<keyword evidence="9 11" id="KW-0067">ATP-binding</keyword>
<feature type="domain" description="Helicase ATP-binding" evidence="12">
    <location>
        <begin position="311"/>
        <end position="475"/>
    </location>
</feature>
<keyword evidence="5 11" id="KW-0547">Nucleotide-binding</keyword>
<dbReference type="Gene3D" id="1.20.58.2040">
    <property type="match status" value="1"/>
</dbReference>
<dbReference type="CDD" id="cd22332">
    <property type="entry name" value="HsdR_N"/>
    <property type="match status" value="1"/>
</dbReference>
<dbReference type="NCBIfam" id="TIGR00348">
    <property type="entry name" value="hsdR"/>
    <property type="match status" value="1"/>
</dbReference>
<evidence type="ECO:0000256" key="8">
    <source>
        <dbReference type="ARBA" id="ARBA00022801"/>
    </source>
</evidence>
<evidence type="ECO:0000256" key="2">
    <source>
        <dbReference type="ARBA" id="ARBA00008598"/>
    </source>
</evidence>
<comment type="similarity">
    <text evidence="2 11">Belongs to the HsdR family.</text>
</comment>
<dbReference type="CDD" id="cd18800">
    <property type="entry name" value="SF2_C_EcoR124I-like"/>
    <property type="match status" value="1"/>
</dbReference>
<dbReference type="InterPro" id="IPR040980">
    <property type="entry name" value="SWI2_SNF2"/>
</dbReference>
<reference evidence="13 14" key="1">
    <citation type="submission" date="2019-01" db="EMBL/GenBank/DDBJ databases">
        <authorList>
            <consortium name="Pathogen Informatics"/>
        </authorList>
    </citation>
    <scope>NUCLEOTIDE SEQUENCE [LARGE SCALE GENOMIC DNA]</scope>
    <source>
        <strain evidence="13 14">NCTC10118</strain>
    </source>
</reference>
<evidence type="ECO:0000256" key="10">
    <source>
        <dbReference type="ARBA" id="ARBA00023125"/>
    </source>
</evidence>
<keyword evidence="7 13" id="KW-0255">Endonuclease</keyword>
<comment type="function">
    <text evidence="11">Subunit R is required for both nuclease and ATPase activities, but not for modification.</text>
</comment>
<dbReference type="InterPro" id="IPR007409">
    <property type="entry name" value="Restrct_endonuc_type1_HsdR_N"/>
</dbReference>
<evidence type="ECO:0000259" key="12">
    <source>
        <dbReference type="PROSITE" id="PS51192"/>
    </source>
</evidence>
<dbReference type="OrthoDB" id="9758243at2"/>
<dbReference type="GO" id="GO:0009307">
    <property type="term" value="P:DNA restriction-modification system"/>
    <property type="evidence" value="ECO:0007669"/>
    <property type="project" value="UniProtKB-KW"/>
</dbReference>
<dbReference type="Pfam" id="PF12008">
    <property type="entry name" value="EcoR124_C"/>
    <property type="match status" value="1"/>
</dbReference>